<dbReference type="InterPro" id="IPR050819">
    <property type="entry name" value="Tripeptidyl-peptidase_I"/>
</dbReference>
<protein>
    <submittedName>
        <fullName evidence="6">Tripeptidyl-peptidase sed4</fullName>
    </submittedName>
</protein>
<comment type="cofactor">
    <cofactor evidence="4">
        <name>Ca(2+)</name>
        <dbReference type="ChEBI" id="CHEBI:29108"/>
    </cofactor>
    <text evidence="4">Binds 1 Ca(2+) ion per subunit.</text>
</comment>
<dbReference type="PANTHER" id="PTHR14218">
    <property type="entry name" value="PROTEASE S8 TRIPEPTIDYL PEPTIDASE I CLN2"/>
    <property type="match status" value="1"/>
</dbReference>
<dbReference type="EMBL" id="JAQQWE010000004">
    <property type="protein sequence ID" value="KAK7957342.1"/>
    <property type="molecule type" value="Genomic_DNA"/>
</dbReference>
<sequence>MNHNNPYPSKGTSASTPVVAAMITLLNDVRQKKGMTVLGFLNPLLYAAGVAEAAFQDIAENNINGCSTRDHQQPGFQATKGWDAASGLGAPDFAKLRKLLTQVDLVLQEDIKTWMTYEIETMRSLPMTFCLSAPFGWSNDALLADVSSILLASALWGSWFSTGVFESLPSRRSCTSLRQSFVV</sequence>
<dbReference type="PROSITE" id="PS00138">
    <property type="entry name" value="SUBTILASE_SER"/>
    <property type="match status" value="1"/>
</dbReference>
<accession>A0ABR1QLJ9</accession>
<evidence type="ECO:0000256" key="1">
    <source>
        <dbReference type="ARBA" id="ARBA00022670"/>
    </source>
</evidence>
<feature type="binding site" evidence="4">
    <location>
        <position position="83"/>
    </location>
    <ligand>
        <name>Ca(2+)</name>
        <dbReference type="ChEBI" id="CHEBI:29108"/>
    </ligand>
</feature>
<evidence type="ECO:0000256" key="4">
    <source>
        <dbReference type="PROSITE-ProRule" id="PRU01032"/>
    </source>
</evidence>
<evidence type="ECO:0000256" key="3">
    <source>
        <dbReference type="ARBA" id="ARBA00022825"/>
    </source>
</evidence>
<comment type="caution">
    <text evidence="4">Lacks conserved residue(s) required for the propagation of feature annotation.</text>
</comment>
<dbReference type="PANTHER" id="PTHR14218:SF15">
    <property type="entry name" value="TRIPEPTIDYL-PEPTIDASE 1"/>
    <property type="match status" value="1"/>
</dbReference>
<dbReference type="RefSeq" id="XP_066702648.1">
    <property type="nucleotide sequence ID" value="XM_066842786.1"/>
</dbReference>
<keyword evidence="1" id="KW-0645">Protease</keyword>
<evidence type="ECO:0000259" key="5">
    <source>
        <dbReference type="PROSITE" id="PS51695"/>
    </source>
</evidence>
<dbReference type="InterPro" id="IPR036852">
    <property type="entry name" value="Peptidase_S8/S53_dom_sf"/>
</dbReference>
<dbReference type="Proteomes" id="UP001391051">
    <property type="component" value="Unassembled WGS sequence"/>
</dbReference>
<keyword evidence="4" id="KW-0106">Calcium</keyword>
<proteinExistence type="predicted"/>
<evidence type="ECO:0000256" key="2">
    <source>
        <dbReference type="ARBA" id="ARBA00022801"/>
    </source>
</evidence>
<name>A0ABR1QLJ9_9PEZI</name>
<comment type="caution">
    <text evidence="6">The sequence shown here is derived from an EMBL/GenBank/DDBJ whole genome shotgun (WGS) entry which is preliminary data.</text>
</comment>
<evidence type="ECO:0000313" key="7">
    <source>
        <dbReference type="Proteomes" id="UP001391051"/>
    </source>
</evidence>
<dbReference type="Gene3D" id="3.40.50.200">
    <property type="entry name" value="Peptidase S8/S53 domain"/>
    <property type="match status" value="1"/>
</dbReference>
<dbReference type="GeneID" id="92075848"/>
<dbReference type="InterPro" id="IPR023828">
    <property type="entry name" value="Peptidase_S8_Ser-AS"/>
</dbReference>
<keyword evidence="4" id="KW-0479">Metal-binding</keyword>
<dbReference type="InterPro" id="IPR030400">
    <property type="entry name" value="Sedolisin_dom"/>
</dbReference>
<feature type="binding site" evidence="4">
    <location>
        <position position="57"/>
    </location>
    <ligand>
        <name>Ca(2+)</name>
        <dbReference type="ChEBI" id="CHEBI:29108"/>
    </ligand>
</feature>
<dbReference type="SUPFAM" id="SSF52743">
    <property type="entry name" value="Subtilisin-like"/>
    <property type="match status" value="1"/>
</dbReference>
<evidence type="ECO:0000313" key="6">
    <source>
        <dbReference type="EMBL" id="KAK7957342.1"/>
    </source>
</evidence>
<feature type="binding site" evidence="4">
    <location>
        <position position="58"/>
    </location>
    <ligand>
        <name>Ca(2+)</name>
        <dbReference type="ChEBI" id="CHEBI:29108"/>
    </ligand>
</feature>
<feature type="domain" description="Peptidase S53" evidence="5">
    <location>
        <begin position="1"/>
        <end position="103"/>
    </location>
</feature>
<feature type="binding site" evidence="4">
    <location>
        <position position="81"/>
    </location>
    <ligand>
        <name>Ca(2+)</name>
        <dbReference type="ChEBI" id="CHEBI:29108"/>
    </ligand>
</feature>
<keyword evidence="2" id="KW-0378">Hydrolase</keyword>
<gene>
    <name evidence="6" type="ORF">PG986_006564</name>
</gene>
<keyword evidence="7" id="KW-1185">Reference proteome</keyword>
<keyword evidence="3" id="KW-0720">Serine protease</keyword>
<reference evidence="6 7" key="1">
    <citation type="submission" date="2023-01" db="EMBL/GenBank/DDBJ databases">
        <title>Analysis of 21 Apiospora genomes using comparative genomics revels a genus with tremendous synthesis potential of carbohydrate active enzymes and secondary metabolites.</title>
        <authorList>
            <person name="Sorensen T."/>
        </authorList>
    </citation>
    <scope>NUCLEOTIDE SEQUENCE [LARGE SCALE GENOMIC DNA]</scope>
    <source>
        <strain evidence="6 7">CBS 24483</strain>
    </source>
</reference>
<organism evidence="6 7">
    <name type="scientific">Apiospora aurea</name>
    <dbReference type="NCBI Taxonomy" id="335848"/>
    <lineage>
        <taxon>Eukaryota</taxon>
        <taxon>Fungi</taxon>
        <taxon>Dikarya</taxon>
        <taxon>Ascomycota</taxon>
        <taxon>Pezizomycotina</taxon>
        <taxon>Sordariomycetes</taxon>
        <taxon>Xylariomycetidae</taxon>
        <taxon>Amphisphaeriales</taxon>
        <taxon>Apiosporaceae</taxon>
        <taxon>Apiospora</taxon>
    </lineage>
</organism>
<dbReference type="PROSITE" id="PS51695">
    <property type="entry name" value="SEDOLISIN"/>
    <property type="match status" value="1"/>
</dbReference>